<dbReference type="AlphaFoldDB" id="A0A1I8BJA1"/>
<sequence length="143" mass="17205">MKTQKVNYKGKEEFEDKNKNDTEGALKHFQNLQKVGFFFMIPQLFYRPDDVENTTKFFDKKFPEVRKLFQLKYEEKGINNLAFNNKTVEKMYLEYMDMRLKITKAVDNSYLESVKILHGQESKNCFDKNQNNTMEVSDLWEKK</sequence>
<keyword evidence="1" id="KW-1185">Reference proteome</keyword>
<organism evidence="1 2">
    <name type="scientific">Meloidogyne hapla</name>
    <name type="common">Root-knot nematode worm</name>
    <dbReference type="NCBI Taxonomy" id="6305"/>
    <lineage>
        <taxon>Eukaryota</taxon>
        <taxon>Metazoa</taxon>
        <taxon>Ecdysozoa</taxon>
        <taxon>Nematoda</taxon>
        <taxon>Chromadorea</taxon>
        <taxon>Rhabditida</taxon>
        <taxon>Tylenchina</taxon>
        <taxon>Tylenchomorpha</taxon>
        <taxon>Tylenchoidea</taxon>
        <taxon>Meloidogynidae</taxon>
        <taxon>Meloidogyninae</taxon>
        <taxon>Meloidogyne</taxon>
    </lineage>
</organism>
<evidence type="ECO:0000313" key="1">
    <source>
        <dbReference type="Proteomes" id="UP000095281"/>
    </source>
</evidence>
<evidence type="ECO:0000313" key="2">
    <source>
        <dbReference type="WBParaSite" id="MhA1_Contig266.frz3.gene3"/>
    </source>
</evidence>
<dbReference type="WBParaSite" id="MhA1_Contig266.frz3.gene3">
    <property type="protein sequence ID" value="MhA1_Contig266.frz3.gene3"/>
    <property type="gene ID" value="MhA1_Contig266.frz3.gene3"/>
</dbReference>
<proteinExistence type="predicted"/>
<name>A0A1I8BJA1_MELHA</name>
<reference evidence="2" key="1">
    <citation type="submission" date="2016-11" db="UniProtKB">
        <authorList>
            <consortium name="WormBaseParasite"/>
        </authorList>
    </citation>
    <scope>IDENTIFICATION</scope>
</reference>
<dbReference type="Proteomes" id="UP000095281">
    <property type="component" value="Unplaced"/>
</dbReference>
<protein>
    <submittedName>
        <fullName evidence="2">Uncharacterized protein</fullName>
    </submittedName>
</protein>
<accession>A0A1I8BJA1</accession>